<dbReference type="PROSITE" id="PS50850">
    <property type="entry name" value="MFS"/>
    <property type="match status" value="1"/>
</dbReference>
<comment type="caution">
    <text evidence="7">The sequence shown here is derived from an EMBL/GenBank/DDBJ whole genome shotgun (WGS) entry which is preliminary data.</text>
</comment>
<keyword evidence="2 5" id="KW-0812">Transmembrane</keyword>
<dbReference type="RefSeq" id="WP_345398871.1">
    <property type="nucleotide sequence ID" value="NZ_BAABLA010000056.1"/>
</dbReference>
<dbReference type="InterPro" id="IPR020846">
    <property type="entry name" value="MFS_dom"/>
</dbReference>
<feature type="transmembrane region" description="Helical" evidence="5">
    <location>
        <begin position="31"/>
        <end position="54"/>
    </location>
</feature>
<keyword evidence="3 5" id="KW-1133">Transmembrane helix</keyword>
<dbReference type="Pfam" id="PF07690">
    <property type="entry name" value="MFS_1"/>
    <property type="match status" value="1"/>
</dbReference>
<dbReference type="InterPro" id="IPR050327">
    <property type="entry name" value="Proton-linked_MCT"/>
</dbReference>
<dbReference type="EMBL" id="JBHSXX010000001">
    <property type="protein sequence ID" value="MFC6867951.1"/>
    <property type="molecule type" value="Genomic_DNA"/>
</dbReference>
<dbReference type="PANTHER" id="PTHR11360">
    <property type="entry name" value="MONOCARBOXYLATE TRANSPORTER"/>
    <property type="match status" value="1"/>
</dbReference>
<protein>
    <submittedName>
        <fullName evidence="7">MFS transporter</fullName>
    </submittedName>
</protein>
<gene>
    <name evidence="7" type="ORF">ACFQGD_12405</name>
</gene>
<proteinExistence type="predicted"/>
<feature type="transmembrane region" description="Helical" evidence="5">
    <location>
        <begin position="195"/>
        <end position="218"/>
    </location>
</feature>
<dbReference type="InterPro" id="IPR036259">
    <property type="entry name" value="MFS_trans_sf"/>
</dbReference>
<feature type="transmembrane region" description="Helical" evidence="5">
    <location>
        <begin position="104"/>
        <end position="124"/>
    </location>
</feature>
<dbReference type="Proteomes" id="UP001596337">
    <property type="component" value="Unassembled WGS sequence"/>
</dbReference>
<name>A0ABW2BYD7_9PSEU</name>
<feature type="transmembrane region" description="Helical" evidence="5">
    <location>
        <begin position="224"/>
        <end position="244"/>
    </location>
</feature>
<dbReference type="SUPFAM" id="SSF103473">
    <property type="entry name" value="MFS general substrate transporter"/>
    <property type="match status" value="1"/>
</dbReference>
<dbReference type="InterPro" id="IPR011701">
    <property type="entry name" value="MFS"/>
</dbReference>
<feature type="transmembrane region" description="Helical" evidence="5">
    <location>
        <begin position="131"/>
        <end position="152"/>
    </location>
</feature>
<organism evidence="7 8">
    <name type="scientific">Haloechinothrix salitolerans</name>
    <dbReference type="NCBI Taxonomy" id="926830"/>
    <lineage>
        <taxon>Bacteria</taxon>
        <taxon>Bacillati</taxon>
        <taxon>Actinomycetota</taxon>
        <taxon>Actinomycetes</taxon>
        <taxon>Pseudonocardiales</taxon>
        <taxon>Pseudonocardiaceae</taxon>
        <taxon>Haloechinothrix</taxon>
    </lineage>
</organism>
<evidence type="ECO:0000256" key="1">
    <source>
        <dbReference type="ARBA" id="ARBA00004651"/>
    </source>
</evidence>
<evidence type="ECO:0000313" key="8">
    <source>
        <dbReference type="Proteomes" id="UP001596337"/>
    </source>
</evidence>
<evidence type="ECO:0000256" key="3">
    <source>
        <dbReference type="ARBA" id="ARBA00022989"/>
    </source>
</evidence>
<reference evidence="8" key="1">
    <citation type="journal article" date="2019" name="Int. J. Syst. Evol. Microbiol.">
        <title>The Global Catalogue of Microorganisms (GCM) 10K type strain sequencing project: providing services to taxonomists for standard genome sequencing and annotation.</title>
        <authorList>
            <consortium name="The Broad Institute Genomics Platform"/>
            <consortium name="The Broad Institute Genome Sequencing Center for Infectious Disease"/>
            <person name="Wu L."/>
            <person name="Ma J."/>
        </authorList>
    </citation>
    <scope>NUCLEOTIDE SEQUENCE [LARGE SCALE GENOMIC DNA]</scope>
    <source>
        <strain evidence="8">KCTC 32255</strain>
    </source>
</reference>
<evidence type="ECO:0000259" key="6">
    <source>
        <dbReference type="PROSITE" id="PS50850"/>
    </source>
</evidence>
<keyword evidence="8" id="KW-1185">Reference proteome</keyword>
<comment type="subcellular location">
    <subcellularLocation>
        <location evidence="1">Cell membrane</location>
        <topology evidence="1">Multi-pass membrane protein</topology>
    </subcellularLocation>
</comment>
<evidence type="ECO:0000256" key="2">
    <source>
        <dbReference type="ARBA" id="ARBA00022692"/>
    </source>
</evidence>
<dbReference type="Gene3D" id="1.20.1250.20">
    <property type="entry name" value="MFS general substrate transporter like domains"/>
    <property type="match status" value="1"/>
</dbReference>
<evidence type="ECO:0000313" key="7">
    <source>
        <dbReference type="EMBL" id="MFC6867951.1"/>
    </source>
</evidence>
<feature type="transmembrane region" description="Helical" evidence="5">
    <location>
        <begin position="158"/>
        <end position="183"/>
    </location>
</feature>
<keyword evidence="4 5" id="KW-0472">Membrane</keyword>
<feature type="domain" description="Major facilitator superfamily (MFS) profile" evidence="6">
    <location>
        <begin position="37"/>
        <end position="272"/>
    </location>
</feature>
<evidence type="ECO:0000256" key="4">
    <source>
        <dbReference type="ARBA" id="ARBA00023136"/>
    </source>
</evidence>
<evidence type="ECO:0000256" key="5">
    <source>
        <dbReference type="SAM" id="Phobius"/>
    </source>
</evidence>
<accession>A0ABW2BYD7</accession>
<feature type="transmembrane region" description="Helical" evidence="5">
    <location>
        <begin position="75"/>
        <end position="98"/>
    </location>
</feature>
<sequence>MVSAYAAGAVILAPIADWLLGAVGREGTFMVLASGLGLVLLGAAALLPGTSAAVPGHGASTDSAAPVPHGFARAVPALWALFSLGSLPALVAFAHAGAFAGDPALVVTAVALLNAGNVIGRLAAGPLDDVIGYPAALHGTALLLLAALLALLPEGLPVLALPALFALGAQYGALSVLTPVATADAVPAARFGTSYGVVFSGWGVAGLAGPITAAVLASHAGQQAVVAALTVVGILAWAAVLWVTPSRRSRHRRRLWATEWLSIQLGRCSDGA</sequence>